<dbReference type="PANTHER" id="PTHR46105">
    <property type="entry name" value="AGAP004733-PA"/>
    <property type="match status" value="1"/>
</dbReference>
<keyword evidence="1" id="KW-0863">Zinc-finger</keyword>
<evidence type="ECO:0000313" key="4">
    <source>
        <dbReference type="EMBL" id="KAF6412472.1"/>
    </source>
</evidence>
<dbReference type="SMART" id="SM00355">
    <property type="entry name" value="ZnF_C2H2"/>
    <property type="match status" value="1"/>
</dbReference>
<dbReference type="Pfam" id="PF00096">
    <property type="entry name" value="zf-C2H2"/>
    <property type="match status" value="1"/>
</dbReference>
<dbReference type="PROSITE" id="PS00028">
    <property type="entry name" value="ZINC_FINGER_C2H2_1"/>
    <property type="match status" value="1"/>
</dbReference>
<dbReference type="InterPro" id="IPR036236">
    <property type="entry name" value="Znf_C2H2_sf"/>
</dbReference>
<evidence type="ECO:0000256" key="2">
    <source>
        <dbReference type="SAM" id="MobiDB-lite"/>
    </source>
</evidence>
<organism evidence="4 5">
    <name type="scientific">Rousettus aegyptiacus</name>
    <name type="common">Egyptian fruit bat</name>
    <name type="synonym">Pteropus aegyptiacus</name>
    <dbReference type="NCBI Taxonomy" id="9407"/>
    <lineage>
        <taxon>Eukaryota</taxon>
        <taxon>Metazoa</taxon>
        <taxon>Chordata</taxon>
        <taxon>Craniata</taxon>
        <taxon>Vertebrata</taxon>
        <taxon>Euteleostomi</taxon>
        <taxon>Mammalia</taxon>
        <taxon>Eutheria</taxon>
        <taxon>Laurasiatheria</taxon>
        <taxon>Chiroptera</taxon>
        <taxon>Yinpterochiroptera</taxon>
        <taxon>Pteropodoidea</taxon>
        <taxon>Pteropodidae</taxon>
        <taxon>Rousettinae</taxon>
        <taxon>Rousettus</taxon>
    </lineage>
</organism>
<dbReference type="InterPro" id="IPR013087">
    <property type="entry name" value="Znf_C2H2_type"/>
</dbReference>
<dbReference type="EMBL" id="JACASE010000014">
    <property type="protein sequence ID" value="KAF6412472.1"/>
    <property type="molecule type" value="Genomic_DNA"/>
</dbReference>
<comment type="caution">
    <text evidence="4">The sequence shown here is derived from an EMBL/GenBank/DDBJ whole genome shotgun (WGS) entry which is preliminary data.</text>
</comment>
<evidence type="ECO:0000313" key="5">
    <source>
        <dbReference type="Proteomes" id="UP000593571"/>
    </source>
</evidence>
<name>A0A7J8CP04_ROUAE</name>
<feature type="region of interest" description="Disordered" evidence="2">
    <location>
        <begin position="197"/>
        <end position="216"/>
    </location>
</feature>
<feature type="compositionally biased region" description="Pro residues" evidence="2">
    <location>
        <begin position="201"/>
        <end position="216"/>
    </location>
</feature>
<dbReference type="GO" id="GO:0000981">
    <property type="term" value="F:DNA-binding transcription factor activity, RNA polymerase II-specific"/>
    <property type="evidence" value="ECO:0007669"/>
    <property type="project" value="TreeGrafter"/>
</dbReference>
<dbReference type="Gene3D" id="3.30.160.60">
    <property type="entry name" value="Classic Zinc Finger"/>
    <property type="match status" value="2"/>
</dbReference>
<feature type="region of interest" description="Disordered" evidence="2">
    <location>
        <begin position="111"/>
        <end position="134"/>
    </location>
</feature>
<keyword evidence="1" id="KW-0862">Zinc</keyword>
<accession>A0A7J8CP04</accession>
<sequence>MDQYSLGDEGALPSEMHLPSFSESQGLNCSDTLNRDLGPSTRDLLYAGLSGLDLDSSLPTPEVPNEVLEDNLDALSLYSGKDSDSMKLLEEYADPESQTSLQDLGLGALKVPKEADDGGRAASGSARKGKRQHASPQSALLDCSLCGKVFSSASSLSKHYLTHSQERKHVCKVCSKAFKRQDHLYVVRACGGPVGSRRLPVSPPQPASLPPAPQPLSPALSPGLALLHRSAPAGAQAALHGSLFRAPRFTPERTGPLPSAARTPVG</sequence>
<evidence type="ECO:0000259" key="3">
    <source>
        <dbReference type="PROSITE" id="PS50157"/>
    </source>
</evidence>
<dbReference type="GO" id="GO:0000978">
    <property type="term" value="F:RNA polymerase II cis-regulatory region sequence-specific DNA binding"/>
    <property type="evidence" value="ECO:0007669"/>
    <property type="project" value="TreeGrafter"/>
</dbReference>
<feature type="region of interest" description="Disordered" evidence="2">
    <location>
        <begin position="1"/>
        <end position="25"/>
    </location>
</feature>
<dbReference type="FunFam" id="3.30.160.60:FF:000986">
    <property type="entry name" value="Zinc finger protein 541"/>
    <property type="match status" value="1"/>
</dbReference>
<evidence type="ECO:0000256" key="1">
    <source>
        <dbReference type="PROSITE-ProRule" id="PRU00042"/>
    </source>
</evidence>
<reference evidence="4 5" key="1">
    <citation type="journal article" date="2020" name="Nature">
        <title>Six reference-quality genomes reveal evolution of bat adaptations.</title>
        <authorList>
            <person name="Jebb D."/>
            <person name="Huang Z."/>
            <person name="Pippel M."/>
            <person name="Hughes G.M."/>
            <person name="Lavrichenko K."/>
            <person name="Devanna P."/>
            <person name="Winkler S."/>
            <person name="Jermiin L.S."/>
            <person name="Skirmuntt E.C."/>
            <person name="Katzourakis A."/>
            <person name="Burkitt-Gray L."/>
            <person name="Ray D.A."/>
            <person name="Sullivan K.A.M."/>
            <person name="Roscito J.G."/>
            <person name="Kirilenko B.M."/>
            <person name="Davalos L.M."/>
            <person name="Corthals A.P."/>
            <person name="Power M.L."/>
            <person name="Jones G."/>
            <person name="Ransome R.D."/>
            <person name="Dechmann D.K.N."/>
            <person name="Locatelli A.G."/>
            <person name="Puechmaille S.J."/>
            <person name="Fedrigo O."/>
            <person name="Jarvis E.D."/>
            <person name="Hiller M."/>
            <person name="Vernes S.C."/>
            <person name="Myers E.W."/>
            <person name="Teeling E.C."/>
        </authorList>
    </citation>
    <scope>NUCLEOTIDE SEQUENCE [LARGE SCALE GENOMIC DNA]</scope>
    <source>
        <strain evidence="4">MRouAeg1</strain>
        <tissue evidence="4">Muscle</tissue>
    </source>
</reference>
<feature type="domain" description="C2H2-type" evidence="3">
    <location>
        <begin position="141"/>
        <end position="168"/>
    </location>
</feature>
<dbReference type="AlphaFoldDB" id="A0A7J8CP04"/>
<keyword evidence="5" id="KW-1185">Reference proteome</keyword>
<dbReference type="PANTHER" id="PTHR46105:SF28">
    <property type="entry name" value="ZINC FINGER PROTEIN 37-LIKE"/>
    <property type="match status" value="1"/>
</dbReference>
<proteinExistence type="predicted"/>
<dbReference type="GO" id="GO:0008270">
    <property type="term" value="F:zinc ion binding"/>
    <property type="evidence" value="ECO:0007669"/>
    <property type="project" value="UniProtKB-KW"/>
</dbReference>
<dbReference type="Proteomes" id="UP000593571">
    <property type="component" value="Unassembled WGS sequence"/>
</dbReference>
<protein>
    <submittedName>
        <fullName evidence="4">Zinc finger protein 541</fullName>
    </submittedName>
</protein>
<dbReference type="PROSITE" id="PS50157">
    <property type="entry name" value="ZINC_FINGER_C2H2_2"/>
    <property type="match status" value="1"/>
</dbReference>
<keyword evidence="1" id="KW-0479">Metal-binding</keyword>
<feature type="region of interest" description="Disordered" evidence="2">
    <location>
        <begin position="245"/>
        <end position="266"/>
    </location>
</feature>
<dbReference type="InterPro" id="IPR050457">
    <property type="entry name" value="ZnFinger_BTB_dom_contain"/>
</dbReference>
<gene>
    <name evidence="4" type="ORF">HJG63_021179</name>
</gene>
<dbReference type="SUPFAM" id="SSF57667">
    <property type="entry name" value="beta-beta-alpha zinc fingers"/>
    <property type="match status" value="1"/>
</dbReference>